<evidence type="ECO:0000256" key="1">
    <source>
        <dbReference type="ARBA" id="ARBA00009085"/>
    </source>
</evidence>
<reference evidence="6" key="1">
    <citation type="journal article" date="2021" name="Sci. Adv.">
        <title>The American lobster genome reveals insights on longevity, neural, and immune adaptations.</title>
        <authorList>
            <person name="Polinski J.M."/>
            <person name="Zimin A.V."/>
            <person name="Clark K.F."/>
            <person name="Kohn A.B."/>
            <person name="Sadowski N."/>
            <person name="Timp W."/>
            <person name="Ptitsyn A."/>
            <person name="Khanna P."/>
            <person name="Romanova D.Y."/>
            <person name="Williams P."/>
            <person name="Greenwood S.J."/>
            <person name="Moroz L.L."/>
            <person name="Walt D.R."/>
            <person name="Bodnar A.G."/>
        </authorList>
    </citation>
    <scope>NUCLEOTIDE SEQUENCE</scope>
    <source>
        <strain evidence="6">GMGI-L3</strain>
    </source>
</reference>
<dbReference type="PROSITE" id="PS50235">
    <property type="entry name" value="USP_3"/>
    <property type="match status" value="1"/>
</dbReference>
<sequence length="1142" mass="130931">MNEMQSLLMRSAKTGDAAGVDVALQQGARVDLVEEDFSGGKEGGRAALHHASEKGHLDVVNLLLDFKAKVDIMSKMNKDYGATPLLLASGAGHTHVMEHLLRAAANKEAEDDKGKRAVHWAAAQGQLDALKLLKVSGCNLQPRSNSGATVLHYAALDGDLNLVRWLVANGVKCEVKDKRNSLAKDVAKKHGHPDVHRYLKDQSPSKGGFGKFIRSPLKSSSGRFKSHDEPLFTRGHSGRKETSRPDLHLREQLPSTGLGTASFEERDLESLNPDNTDLATDSHLTPPQPSSSHTRPTMTPMLTTQPMSSPLGTSPGHEFTRQTHSHTDPPLLAAYIGGDLGGFEDKRSGSKRLLFNRKSTRKHQLRDMEEIVVMLKDSLTAKERQNSQLQNDLSQTEHQKIAAEQLVETLRHQLLQQHREQQDLRQRFLQLTHQNNEFRRKIEQLERRQIDMVTTDSTKDETISTCDSHIQELTRMLSESRDQLAAYQSQKLDRETQYHHQDSANRHTIDTLEKEVERLSHLLRENEEKYLLHCQETTNVAKRDVSVADKLATLSTEVEHLTFKPDEASRGQQGRRTDDSLEQERLKNTVEHLEQNLNKMSNDVKQYEKMVICYKDQLRNKEREHKERETVLKEEMERLSQSLQRERNITKQHQEQTQQLLQHAAADEKTIDDLNNKLIARTTRMKEYEQFISSHQDQFRDKTAYGKREVANLQAITFLKEEVERLTQSLDGERPATQTRQDKNIEELISRMETEQHERQKERENSDHEIARLTSLLDEAKQKLAEQSVATTPTRHRRRQGSYRKTELDSVVVMPSGLPNLGNTCYINCVIQCLFNITTLRDYFTQDTYRRELNRSSAQKGEVALALAGVFKALHSGVEKEILKKINRLKTVVGDLNEDFRGSQQREAHDLLLELLIWLHNDLVNVSGSSLVSERFQGSQESIIRCDRYPEETICRTQEPFTCLTLAVNQCCSLQELVENHYRIQKLEWDCQFCSHTHLCRHTTRITRLPQFLIFHLSRYDCPLINLYLSLTSTRNDIQSTWGKKINVTFPQDQLSLQEYMMQPNQSPRYELLGIVNHRGTTTSGHYTAYCRSLQDNTWRLYNDDTAEATDKTVGEELMEKCSHNVELTEKCSHDVSKHLDD</sequence>
<keyword evidence="6" id="KW-0378">Hydrolase</keyword>
<evidence type="ECO:0000259" key="5">
    <source>
        <dbReference type="PROSITE" id="PS50235"/>
    </source>
</evidence>
<dbReference type="GO" id="GO:0004843">
    <property type="term" value="F:cysteine-type deubiquitinase activity"/>
    <property type="evidence" value="ECO:0007669"/>
    <property type="project" value="InterPro"/>
</dbReference>
<organism evidence="6 7">
    <name type="scientific">Homarus americanus</name>
    <name type="common">American lobster</name>
    <dbReference type="NCBI Taxonomy" id="6706"/>
    <lineage>
        <taxon>Eukaryota</taxon>
        <taxon>Metazoa</taxon>
        <taxon>Ecdysozoa</taxon>
        <taxon>Arthropoda</taxon>
        <taxon>Crustacea</taxon>
        <taxon>Multicrustacea</taxon>
        <taxon>Malacostraca</taxon>
        <taxon>Eumalacostraca</taxon>
        <taxon>Eucarida</taxon>
        <taxon>Decapoda</taxon>
        <taxon>Pleocyemata</taxon>
        <taxon>Astacidea</taxon>
        <taxon>Nephropoidea</taxon>
        <taxon>Nephropidae</taxon>
        <taxon>Homarus</taxon>
    </lineage>
</organism>
<dbReference type="PROSITE" id="PS50088">
    <property type="entry name" value="ANK_REPEAT"/>
    <property type="match status" value="4"/>
</dbReference>
<evidence type="ECO:0000313" key="6">
    <source>
        <dbReference type="EMBL" id="KAG7166813.1"/>
    </source>
</evidence>
<keyword evidence="7" id="KW-1185">Reference proteome</keyword>
<proteinExistence type="inferred from homology"/>
<evidence type="ECO:0000256" key="3">
    <source>
        <dbReference type="SAM" id="Coils"/>
    </source>
</evidence>
<accession>A0A8J5K541</accession>
<comment type="similarity">
    <text evidence="1">Belongs to the peptidase C19 family.</text>
</comment>
<dbReference type="InterPro" id="IPR002110">
    <property type="entry name" value="Ankyrin_rpt"/>
</dbReference>
<name>A0A8J5K541_HOMAM</name>
<protein>
    <submittedName>
        <fullName evidence="6">Ubiquitin carboxyl-terminal hydrolase 8-like 5</fullName>
    </submittedName>
</protein>
<dbReference type="GO" id="GO:0005634">
    <property type="term" value="C:nucleus"/>
    <property type="evidence" value="ECO:0007669"/>
    <property type="project" value="TreeGrafter"/>
</dbReference>
<dbReference type="InterPro" id="IPR028889">
    <property type="entry name" value="USP"/>
</dbReference>
<comment type="caution">
    <text evidence="6">The sequence shown here is derived from an EMBL/GenBank/DDBJ whole genome shotgun (WGS) entry which is preliminary data.</text>
</comment>
<dbReference type="AlphaFoldDB" id="A0A8J5K541"/>
<feature type="compositionally biased region" description="Basic and acidic residues" evidence="4">
    <location>
        <begin position="318"/>
        <end position="327"/>
    </location>
</feature>
<dbReference type="PANTHER" id="PTHR24006">
    <property type="entry name" value="UBIQUITIN CARBOXYL-TERMINAL HYDROLASE"/>
    <property type="match status" value="1"/>
</dbReference>
<dbReference type="PANTHER" id="PTHR24006:SF937">
    <property type="entry name" value="UBIQUITIN CARBOXYL-TERMINAL HYDROLASE"/>
    <property type="match status" value="1"/>
</dbReference>
<dbReference type="GO" id="GO:0016579">
    <property type="term" value="P:protein deubiquitination"/>
    <property type="evidence" value="ECO:0007669"/>
    <property type="project" value="InterPro"/>
</dbReference>
<evidence type="ECO:0000256" key="4">
    <source>
        <dbReference type="SAM" id="MobiDB-lite"/>
    </source>
</evidence>
<evidence type="ECO:0000313" key="7">
    <source>
        <dbReference type="Proteomes" id="UP000747542"/>
    </source>
</evidence>
<dbReference type="SMART" id="SM00248">
    <property type="entry name" value="ANK"/>
    <property type="match status" value="5"/>
</dbReference>
<feature type="repeat" description="ANK" evidence="2">
    <location>
        <begin position="43"/>
        <end position="75"/>
    </location>
</feature>
<dbReference type="InterPro" id="IPR018200">
    <property type="entry name" value="USP_CS"/>
</dbReference>
<dbReference type="PROSITE" id="PS50297">
    <property type="entry name" value="ANK_REP_REGION"/>
    <property type="match status" value="3"/>
</dbReference>
<dbReference type="GO" id="GO:0005829">
    <property type="term" value="C:cytosol"/>
    <property type="evidence" value="ECO:0007669"/>
    <property type="project" value="TreeGrafter"/>
</dbReference>
<dbReference type="InterPro" id="IPR036770">
    <property type="entry name" value="Ankyrin_rpt-contain_sf"/>
</dbReference>
<feature type="compositionally biased region" description="Basic and acidic residues" evidence="4">
    <location>
        <begin position="238"/>
        <end position="251"/>
    </location>
</feature>
<dbReference type="SUPFAM" id="SSF54001">
    <property type="entry name" value="Cysteine proteinases"/>
    <property type="match status" value="1"/>
</dbReference>
<dbReference type="Pfam" id="PF00443">
    <property type="entry name" value="UCH"/>
    <property type="match status" value="1"/>
</dbReference>
<dbReference type="PROSITE" id="PS00972">
    <property type="entry name" value="USP_1"/>
    <property type="match status" value="1"/>
</dbReference>
<feature type="region of interest" description="Disordered" evidence="4">
    <location>
        <begin position="785"/>
        <end position="804"/>
    </location>
</feature>
<dbReference type="Gene3D" id="1.25.40.20">
    <property type="entry name" value="Ankyrin repeat-containing domain"/>
    <property type="match status" value="1"/>
</dbReference>
<dbReference type="EMBL" id="JAHLQT010022185">
    <property type="protein sequence ID" value="KAG7166813.1"/>
    <property type="molecule type" value="Genomic_DNA"/>
</dbReference>
<dbReference type="Gene3D" id="3.90.70.10">
    <property type="entry name" value="Cysteine proteinases"/>
    <property type="match status" value="1"/>
</dbReference>
<dbReference type="Pfam" id="PF13637">
    <property type="entry name" value="Ank_4"/>
    <property type="match status" value="1"/>
</dbReference>
<dbReference type="Pfam" id="PF12796">
    <property type="entry name" value="Ank_2"/>
    <property type="match status" value="1"/>
</dbReference>
<feature type="compositionally biased region" description="Basic and acidic residues" evidence="4">
    <location>
        <begin position="185"/>
        <end position="200"/>
    </location>
</feature>
<feature type="repeat" description="ANK" evidence="2">
    <location>
        <begin position="80"/>
        <end position="112"/>
    </location>
</feature>
<feature type="coiled-coil region" evidence="3">
    <location>
        <begin position="583"/>
        <end position="656"/>
    </location>
</feature>
<keyword evidence="3" id="KW-0175">Coiled coil</keyword>
<dbReference type="InterPro" id="IPR050164">
    <property type="entry name" value="Peptidase_C19"/>
</dbReference>
<feature type="repeat" description="ANK" evidence="2">
    <location>
        <begin position="113"/>
        <end position="145"/>
    </location>
</feature>
<feature type="compositionally biased region" description="Polar residues" evidence="4">
    <location>
        <begin position="272"/>
        <end position="293"/>
    </location>
</feature>
<evidence type="ECO:0000256" key="2">
    <source>
        <dbReference type="PROSITE-ProRule" id="PRU00023"/>
    </source>
</evidence>
<feature type="compositionally biased region" description="Low complexity" evidence="4">
    <location>
        <begin position="294"/>
        <end position="307"/>
    </location>
</feature>
<feature type="domain" description="USP" evidence="5">
    <location>
        <begin position="816"/>
        <end position="1131"/>
    </location>
</feature>
<feature type="region of interest" description="Disordered" evidence="4">
    <location>
        <begin position="185"/>
        <end position="328"/>
    </location>
</feature>
<dbReference type="SUPFAM" id="SSF48403">
    <property type="entry name" value="Ankyrin repeat"/>
    <property type="match status" value="1"/>
</dbReference>
<dbReference type="Proteomes" id="UP000747542">
    <property type="component" value="Unassembled WGS sequence"/>
</dbReference>
<dbReference type="InterPro" id="IPR038765">
    <property type="entry name" value="Papain-like_cys_pep_sf"/>
</dbReference>
<dbReference type="InterPro" id="IPR001394">
    <property type="entry name" value="Peptidase_C19_UCH"/>
</dbReference>
<dbReference type="PROSITE" id="PS00973">
    <property type="entry name" value="USP_2"/>
    <property type="match status" value="1"/>
</dbReference>
<keyword evidence="2" id="KW-0040">ANK repeat</keyword>
<feature type="repeat" description="ANK" evidence="2">
    <location>
        <begin position="146"/>
        <end position="178"/>
    </location>
</feature>
<feature type="coiled-coil region" evidence="3">
    <location>
        <begin position="372"/>
        <end position="529"/>
    </location>
</feature>
<gene>
    <name evidence="6" type="primary">Usp8-L5</name>
    <name evidence="6" type="ORF">Hamer_G010484</name>
</gene>